<dbReference type="Proteomes" id="UP001057402">
    <property type="component" value="Chromosome 6"/>
</dbReference>
<protein>
    <submittedName>
        <fullName evidence="1">Uncharacterized protein</fullName>
    </submittedName>
</protein>
<name>A0ACB9QFQ8_9MYRT</name>
<reference evidence="2" key="1">
    <citation type="journal article" date="2023" name="Front. Plant Sci.">
        <title>Chromosomal-level genome assembly of Melastoma candidum provides insights into trichome evolution.</title>
        <authorList>
            <person name="Zhong Y."/>
            <person name="Wu W."/>
            <person name="Sun C."/>
            <person name="Zou P."/>
            <person name="Liu Y."/>
            <person name="Dai S."/>
            <person name="Zhou R."/>
        </authorList>
    </citation>
    <scope>NUCLEOTIDE SEQUENCE [LARGE SCALE GENOMIC DNA]</scope>
</reference>
<gene>
    <name evidence="1" type="ORF">MLD38_021566</name>
</gene>
<accession>A0ACB9QFQ8</accession>
<sequence>MRPKRSARPVGGSRPRKRRRSGEVTPSSDSPVAPSATPQPNPKQVEAGTSSCLGDEAVAVPGANGGCDGAEKVVTPESSQGRCLPGANGGCDGAEKVVTPESFQGRCLPGANGGCLGTEEVVTPESSQGRCPPEDLCPENRIDQELDKAPCLRCDQGGHLRICLSCDGSDNLLRCSVGGCPIVIHKECLGCEPSFDESGNFYCPYCTYKRAVAKVRESRGKFVLAEKLNDFLNTGKYKEGGKNLEGERAKASDSRVHLSRQDKINNDSDKEANRDRASQFSEPMHHLPEKTDSFEDPLAGHQSEKGKSKPVAASLPGDSSNGPKDDRSARNQTTEGMAGPSIVSPQVMPEPSRSLPSVERSSPLRISSWELVSGDNSANPSNLRVGRPRKLMEANILSGKRERLKWTPEEEDKLRELVPLFSSKANKNIPWRKILEQGRPIFHNSRMPSDLKDKWRTMTGNRR</sequence>
<keyword evidence="2" id="KW-1185">Reference proteome</keyword>
<organism evidence="1 2">
    <name type="scientific">Melastoma candidum</name>
    <dbReference type="NCBI Taxonomy" id="119954"/>
    <lineage>
        <taxon>Eukaryota</taxon>
        <taxon>Viridiplantae</taxon>
        <taxon>Streptophyta</taxon>
        <taxon>Embryophyta</taxon>
        <taxon>Tracheophyta</taxon>
        <taxon>Spermatophyta</taxon>
        <taxon>Magnoliopsida</taxon>
        <taxon>eudicotyledons</taxon>
        <taxon>Gunneridae</taxon>
        <taxon>Pentapetalae</taxon>
        <taxon>rosids</taxon>
        <taxon>malvids</taxon>
        <taxon>Myrtales</taxon>
        <taxon>Melastomataceae</taxon>
        <taxon>Melastomatoideae</taxon>
        <taxon>Melastomateae</taxon>
        <taxon>Melastoma</taxon>
    </lineage>
</organism>
<evidence type="ECO:0000313" key="1">
    <source>
        <dbReference type="EMBL" id="KAI4365597.1"/>
    </source>
</evidence>
<comment type="caution">
    <text evidence="1">The sequence shown here is derived from an EMBL/GenBank/DDBJ whole genome shotgun (WGS) entry which is preliminary data.</text>
</comment>
<dbReference type="EMBL" id="CM042885">
    <property type="protein sequence ID" value="KAI4365597.1"/>
    <property type="molecule type" value="Genomic_DNA"/>
</dbReference>
<evidence type="ECO:0000313" key="2">
    <source>
        <dbReference type="Proteomes" id="UP001057402"/>
    </source>
</evidence>
<proteinExistence type="predicted"/>